<dbReference type="Pfam" id="PF23559">
    <property type="entry name" value="WHD_DRP"/>
    <property type="match status" value="1"/>
</dbReference>
<evidence type="ECO:0000256" key="3">
    <source>
        <dbReference type="SAM" id="MobiDB-lite"/>
    </source>
</evidence>
<dbReference type="SMART" id="SM00382">
    <property type="entry name" value="AAA"/>
    <property type="match status" value="1"/>
</dbReference>
<dbReference type="PANTHER" id="PTHR23155">
    <property type="entry name" value="DISEASE RESISTANCE PROTEIN RP"/>
    <property type="match status" value="1"/>
</dbReference>
<dbReference type="Proteomes" id="UP000807115">
    <property type="component" value="Chromosome 5"/>
</dbReference>
<evidence type="ECO:0000259" key="4">
    <source>
        <dbReference type="SMART" id="SM00382"/>
    </source>
</evidence>
<sequence>MKTLDEKEGDTEMSANLSHISLPRHDDDEKEIRRLLAEGDEKNDREIALVRARVRAKARELQQKRETAAARKAAVVVKEEMMKVRPGHITVEDGDQRALAFLEKELRTIVAALRQLAVSAVLGQEQDHHIDPIKDQLAHMRDLADWIQGILNAGRAPRRAAELPELNLAWIEQLLLADGFAGGHTHTVGGSDMRMTVLPSKHNDNHPELLLQPEPEPGCKGNPHLIGIDGPSKKLLRWLVSAANGEQDENSTLRVISIVGPAGVGKTTLAMELYRRTGEQHFQCHAVARMSRQPPDTGKLLKHIMSQIIDSAAPEMPKCSETIAALEGDEHELAYDLKKFLEDKRYLILIDDLWRETDWEIIQDAFPHNKCGSRILITTRVRSIARSCSSDKDGHPNSRKRWGRDGLLHEVKPLGELDSERLFSRVAFGSGGSCPSDHFRQASDEILRRCAGIPLFIIVVAGFISTSTRQNQADGLDKTATCWLEQIPELILAEEALSPSFDDLPNELKLLSLYMSTLPRGYIIDRHRLIRKWGAEGLIAPDMWTAPDEMAEEHFSKLLDRGIIRPMDRGYASEVVDCYQVDHFMHLFLASVSAHKNLAMMSQTINFKALAAAEGDNEAWKLQRLSLHHPDPELPLMLERMDFSHTRSLKVSGVANRIPFNKFVHLVVLDLEGWEKLDNDDLVEICSSKFFLLKYLSVRNTRVSKLPQQIAKLECLETLDISHTQISELPFEVLELPELRALDLRSTQVRCLSRYETSRLPGLRHLLINGDTPDETVTAVAEDIVDWRFLETLETVDLNKCSTSFIQELAKLRFLEVLAVTWSFRQCYDEEYQRALRLAIQRSVCLKSLTIHCEVGCSMEFLDSLPDAPQSLQHLRITARFLTVPKWIEGLNHLVFLDIIVCKLAPHDINLLGSLESLERLVLYLDFLPEEVISIGHEGFHQLQRLSVHCRVPWLDFSIGAMPRLTDLDLILSTGPVGKESKPSGISNLLGLEQVTLRYDPWYINSRSVKATLGTMRSQIADLGHTIKLVNNGVEEDMGTILAEMCNKQLCFQ</sequence>
<dbReference type="InterPro" id="IPR002182">
    <property type="entry name" value="NB-ARC"/>
</dbReference>
<proteinExistence type="predicted"/>
<dbReference type="InterPro" id="IPR032675">
    <property type="entry name" value="LRR_dom_sf"/>
</dbReference>
<dbReference type="AlphaFoldDB" id="A0A921R179"/>
<dbReference type="InterPro" id="IPR044974">
    <property type="entry name" value="Disease_R_plants"/>
</dbReference>
<gene>
    <name evidence="5" type="ORF">BDA96_05G198100</name>
</gene>
<dbReference type="GO" id="GO:0006952">
    <property type="term" value="P:defense response"/>
    <property type="evidence" value="ECO:0007669"/>
    <property type="project" value="UniProtKB-KW"/>
</dbReference>
<evidence type="ECO:0000313" key="6">
    <source>
        <dbReference type="Proteomes" id="UP000807115"/>
    </source>
</evidence>
<dbReference type="PANTHER" id="PTHR23155:SF957">
    <property type="entry name" value="OS11G0606800 PROTEIN"/>
    <property type="match status" value="1"/>
</dbReference>
<keyword evidence="2" id="KW-0611">Plant defense</keyword>
<keyword evidence="1" id="KW-0677">Repeat</keyword>
<dbReference type="EMBL" id="CM027684">
    <property type="protein sequence ID" value="KAG0530571.1"/>
    <property type="molecule type" value="Genomic_DNA"/>
</dbReference>
<protein>
    <recommendedName>
        <fullName evidence="4">AAA+ ATPase domain-containing protein</fullName>
    </recommendedName>
</protein>
<evidence type="ECO:0000256" key="2">
    <source>
        <dbReference type="ARBA" id="ARBA00022821"/>
    </source>
</evidence>
<organism evidence="5 6">
    <name type="scientific">Sorghum bicolor</name>
    <name type="common">Sorghum</name>
    <name type="synonym">Sorghum vulgare</name>
    <dbReference type="NCBI Taxonomy" id="4558"/>
    <lineage>
        <taxon>Eukaryota</taxon>
        <taxon>Viridiplantae</taxon>
        <taxon>Streptophyta</taxon>
        <taxon>Embryophyta</taxon>
        <taxon>Tracheophyta</taxon>
        <taxon>Spermatophyta</taxon>
        <taxon>Magnoliopsida</taxon>
        <taxon>Liliopsida</taxon>
        <taxon>Poales</taxon>
        <taxon>Poaceae</taxon>
        <taxon>PACMAD clade</taxon>
        <taxon>Panicoideae</taxon>
        <taxon>Andropogonodae</taxon>
        <taxon>Andropogoneae</taxon>
        <taxon>Sorghinae</taxon>
        <taxon>Sorghum</taxon>
    </lineage>
</organism>
<dbReference type="Pfam" id="PF23598">
    <property type="entry name" value="LRR_14"/>
    <property type="match status" value="1"/>
</dbReference>
<dbReference type="SUPFAM" id="SSF52540">
    <property type="entry name" value="P-loop containing nucleoside triphosphate hydrolases"/>
    <property type="match status" value="1"/>
</dbReference>
<comment type="caution">
    <text evidence="5">The sequence shown here is derived from an EMBL/GenBank/DDBJ whole genome shotgun (WGS) entry which is preliminary data.</text>
</comment>
<dbReference type="InterPro" id="IPR042197">
    <property type="entry name" value="Apaf_helical"/>
</dbReference>
<dbReference type="InterPro" id="IPR027417">
    <property type="entry name" value="P-loop_NTPase"/>
</dbReference>
<dbReference type="PRINTS" id="PR00364">
    <property type="entry name" value="DISEASERSIST"/>
</dbReference>
<evidence type="ECO:0000313" key="5">
    <source>
        <dbReference type="EMBL" id="KAG0530571.1"/>
    </source>
</evidence>
<accession>A0A921R179</accession>
<dbReference type="SUPFAM" id="SSF52047">
    <property type="entry name" value="RNI-like"/>
    <property type="match status" value="1"/>
</dbReference>
<dbReference type="InterPro" id="IPR055414">
    <property type="entry name" value="LRR_R13L4/SHOC2-like"/>
</dbReference>
<evidence type="ECO:0000256" key="1">
    <source>
        <dbReference type="ARBA" id="ARBA00022737"/>
    </source>
</evidence>
<dbReference type="GO" id="GO:0043531">
    <property type="term" value="F:ADP binding"/>
    <property type="evidence" value="ECO:0007669"/>
    <property type="project" value="InterPro"/>
</dbReference>
<feature type="region of interest" description="Disordered" evidence="3">
    <location>
        <begin position="1"/>
        <end position="29"/>
    </location>
</feature>
<dbReference type="InterPro" id="IPR003593">
    <property type="entry name" value="AAA+_ATPase"/>
</dbReference>
<dbReference type="GO" id="GO:0051707">
    <property type="term" value="P:response to other organism"/>
    <property type="evidence" value="ECO:0007669"/>
    <property type="project" value="UniProtKB-ARBA"/>
</dbReference>
<reference evidence="5" key="2">
    <citation type="submission" date="2020-10" db="EMBL/GenBank/DDBJ databases">
        <authorList>
            <person name="Cooper E.A."/>
            <person name="Brenton Z.W."/>
            <person name="Flinn B.S."/>
            <person name="Jenkins J."/>
            <person name="Shu S."/>
            <person name="Flowers D."/>
            <person name="Luo F."/>
            <person name="Wang Y."/>
            <person name="Xia P."/>
            <person name="Barry K."/>
            <person name="Daum C."/>
            <person name="Lipzen A."/>
            <person name="Yoshinaga Y."/>
            <person name="Schmutz J."/>
            <person name="Saski C."/>
            <person name="Vermerris W."/>
            <person name="Kresovich S."/>
        </authorList>
    </citation>
    <scope>NUCLEOTIDE SEQUENCE</scope>
</reference>
<reference evidence="5" key="1">
    <citation type="journal article" date="2019" name="BMC Genomics">
        <title>A new reference genome for Sorghum bicolor reveals high levels of sequence similarity between sweet and grain genotypes: implications for the genetics of sugar metabolism.</title>
        <authorList>
            <person name="Cooper E.A."/>
            <person name="Brenton Z.W."/>
            <person name="Flinn B.S."/>
            <person name="Jenkins J."/>
            <person name="Shu S."/>
            <person name="Flowers D."/>
            <person name="Luo F."/>
            <person name="Wang Y."/>
            <person name="Xia P."/>
            <person name="Barry K."/>
            <person name="Daum C."/>
            <person name="Lipzen A."/>
            <person name="Yoshinaga Y."/>
            <person name="Schmutz J."/>
            <person name="Saski C."/>
            <person name="Vermerris W."/>
            <person name="Kresovich S."/>
        </authorList>
    </citation>
    <scope>NUCLEOTIDE SEQUENCE</scope>
</reference>
<feature type="domain" description="AAA+ ATPase" evidence="4">
    <location>
        <begin position="252"/>
        <end position="414"/>
    </location>
</feature>
<dbReference type="Gene3D" id="3.40.50.300">
    <property type="entry name" value="P-loop containing nucleotide triphosphate hydrolases"/>
    <property type="match status" value="1"/>
</dbReference>
<dbReference type="Pfam" id="PF00931">
    <property type="entry name" value="NB-ARC"/>
    <property type="match status" value="1"/>
</dbReference>
<dbReference type="InterPro" id="IPR058922">
    <property type="entry name" value="WHD_DRP"/>
</dbReference>
<dbReference type="Gene3D" id="3.80.10.10">
    <property type="entry name" value="Ribonuclease Inhibitor"/>
    <property type="match status" value="1"/>
</dbReference>
<dbReference type="Gene3D" id="1.10.8.430">
    <property type="entry name" value="Helical domain of apoptotic protease-activating factors"/>
    <property type="match status" value="1"/>
</dbReference>
<name>A0A921R179_SORBI</name>